<accession>A0A5C6U0B8</accession>
<dbReference type="EMBL" id="VOPW01000001">
    <property type="protein sequence ID" value="TXC66179.1"/>
    <property type="molecule type" value="Genomic_DNA"/>
</dbReference>
<dbReference type="Proteomes" id="UP000321832">
    <property type="component" value="Unassembled WGS sequence"/>
</dbReference>
<dbReference type="InterPro" id="IPR056090">
    <property type="entry name" value="DUF7673"/>
</dbReference>
<name>A0A5C6U0B8_9BURK</name>
<keyword evidence="3" id="KW-1185">Reference proteome</keyword>
<comment type="caution">
    <text evidence="2">The sequence shown here is derived from an EMBL/GenBank/DDBJ whole genome shotgun (WGS) entry which is preliminary data.</text>
</comment>
<reference evidence="2 3" key="1">
    <citation type="submission" date="2019-08" db="EMBL/GenBank/DDBJ databases">
        <authorList>
            <person name="Khan S.A."/>
            <person name="Jeon C.O."/>
            <person name="Jeong S.E."/>
        </authorList>
    </citation>
    <scope>NUCLEOTIDE SEQUENCE [LARGE SCALE GENOMIC DNA]</scope>
    <source>
        <strain evidence="3">IMCC1728</strain>
    </source>
</reference>
<gene>
    <name evidence="2" type="ORF">FSC37_10320</name>
</gene>
<protein>
    <recommendedName>
        <fullName evidence="1">DUF7673 domain-containing protein</fullName>
    </recommendedName>
</protein>
<evidence type="ECO:0000259" key="1">
    <source>
        <dbReference type="Pfam" id="PF24720"/>
    </source>
</evidence>
<sequence length="117" mass="12898">MVQNAIDAEIAACDVLSLQATQAGAQAFARLLTLAETRDSGQIPRIARFLAATYNGQAFQLDLFELRAVDIAISNDMLCCLDALRWGRADLHTLIPEGDARVRAVIERWGLRWPEGD</sequence>
<organism evidence="2 3">
    <name type="scientific">Piscinibacter aquaticus</name>
    <dbReference type="NCBI Taxonomy" id="392597"/>
    <lineage>
        <taxon>Bacteria</taxon>
        <taxon>Pseudomonadati</taxon>
        <taxon>Pseudomonadota</taxon>
        <taxon>Betaproteobacteria</taxon>
        <taxon>Burkholderiales</taxon>
        <taxon>Sphaerotilaceae</taxon>
        <taxon>Piscinibacter</taxon>
    </lineage>
</organism>
<dbReference type="Pfam" id="PF24720">
    <property type="entry name" value="DUF7673"/>
    <property type="match status" value="1"/>
</dbReference>
<feature type="domain" description="DUF7673" evidence="1">
    <location>
        <begin position="26"/>
        <end position="110"/>
    </location>
</feature>
<proteinExistence type="predicted"/>
<evidence type="ECO:0000313" key="3">
    <source>
        <dbReference type="Proteomes" id="UP000321832"/>
    </source>
</evidence>
<evidence type="ECO:0000313" key="2">
    <source>
        <dbReference type="EMBL" id="TXC66179.1"/>
    </source>
</evidence>
<dbReference type="AlphaFoldDB" id="A0A5C6U0B8"/>